<feature type="region of interest" description="Disordered" evidence="6">
    <location>
        <begin position="133"/>
        <end position="159"/>
    </location>
</feature>
<keyword evidence="2" id="KW-0813">Transport</keyword>
<keyword evidence="5 7" id="KW-0472">Membrane</keyword>
<evidence type="ECO:0000259" key="8">
    <source>
        <dbReference type="PROSITE" id="PS50850"/>
    </source>
</evidence>
<dbReference type="EMBL" id="CACRYJ010000024">
    <property type="protein sequence ID" value="VZO36536.1"/>
    <property type="molecule type" value="Genomic_DNA"/>
</dbReference>
<evidence type="ECO:0000313" key="9">
    <source>
        <dbReference type="EMBL" id="VZO36536.1"/>
    </source>
</evidence>
<dbReference type="InterPro" id="IPR020846">
    <property type="entry name" value="MFS_dom"/>
</dbReference>
<dbReference type="PANTHER" id="PTHR42718:SF9">
    <property type="entry name" value="MAJOR FACILITATOR SUPERFAMILY MULTIDRUG TRANSPORTER MFSC"/>
    <property type="match status" value="1"/>
</dbReference>
<organism evidence="9 10">
    <name type="scientific">Occultella aeris</name>
    <dbReference type="NCBI Taxonomy" id="2761496"/>
    <lineage>
        <taxon>Bacteria</taxon>
        <taxon>Bacillati</taxon>
        <taxon>Actinomycetota</taxon>
        <taxon>Actinomycetes</taxon>
        <taxon>Micrococcales</taxon>
        <taxon>Ruaniaceae</taxon>
        <taxon>Occultella</taxon>
    </lineage>
</organism>
<dbReference type="GO" id="GO:0005886">
    <property type="term" value="C:plasma membrane"/>
    <property type="evidence" value="ECO:0007669"/>
    <property type="project" value="UniProtKB-SubCell"/>
</dbReference>
<evidence type="ECO:0000256" key="2">
    <source>
        <dbReference type="ARBA" id="ARBA00022448"/>
    </source>
</evidence>
<name>A0A7M4DHY9_9MICO</name>
<dbReference type="Pfam" id="PF07690">
    <property type="entry name" value="MFS_1"/>
    <property type="match status" value="1"/>
</dbReference>
<dbReference type="Proteomes" id="UP000419743">
    <property type="component" value="Unassembled WGS sequence"/>
</dbReference>
<evidence type="ECO:0000256" key="6">
    <source>
        <dbReference type="SAM" id="MobiDB-lite"/>
    </source>
</evidence>
<dbReference type="GO" id="GO:0022857">
    <property type="term" value="F:transmembrane transporter activity"/>
    <property type="evidence" value="ECO:0007669"/>
    <property type="project" value="InterPro"/>
</dbReference>
<accession>A0A7M4DHY9</accession>
<comment type="caution">
    <text evidence="9">The sequence shown here is derived from an EMBL/GenBank/DDBJ whole genome shotgun (WGS) entry which is preliminary data.</text>
</comment>
<evidence type="ECO:0000256" key="4">
    <source>
        <dbReference type="ARBA" id="ARBA00022989"/>
    </source>
</evidence>
<dbReference type="PANTHER" id="PTHR42718">
    <property type="entry name" value="MAJOR FACILITATOR SUPERFAMILY MULTIDRUG TRANSPORTER MFSC"/>
    <property type="match status" value="1"/>
</dbReference>
<dbReference type="SUPFAM" id="SSF103473">
    <property type="entry name" value="MFS general substrate transporter"/>
    <property type="match status" value="1"/>
</dbReference>
<dbReference type="InterPro" id="IPR036259">
    <property type="entry name" value="MFS_trans_sf"/>
</dbReference>
<sequence>MHTTDDDPDVGSADTSSTAALGTLLVILAGFLVLPMSMSGASVAIPRIGADLDTGGAAAQWVVTVYFLTASALMLVAGSLADTLGRRRAYRLGAVAFVVGSLAAGLAPSIGVLLAARALTGLGAAGVMASGERSWRRPSPAPHGPARSPPWAPPQVSAWRSARRSRVGEAATWLSAHRFQPAPRPPGARRARGW</sequence>
<feature type="compositionally biased region" description="Pro residues" evidence="6">
    <location>
        <begin position="139"/>
        <end position="153"/>
    </location>
</feature>
<evidence type="ECO:0000256" key="5">
    <source>
        <dbReference type="ARBA" id="ARBA00023136"/>
    </source>
</evidence>
<evidence type="ECO:0000313" key="10">
    <source>
        <dbReference type="Proteomes" id="UP000419743"/>
    </source>
</evidence>
<feature type="transmembrane region" description="Helical" evidence="7">
    <location>
        <begin position="19"/>
        <end position="38"/>
    </location>
</feature>
<gene>
    <name evidence="9" type="primary">stp_2</name>
    <name evidence="9" type="ORF">HALOF300_01740</name>
</gene>
<keyword evidence="10" id="KW-1185">Reference proteome</keyword>
<comment type="subcellular location">
    <subcellularLocation>
        <location evidence="1">Cell membrane</location>
        <topology evidence="1">Multi-pass membrane protein</topology>
    </subcellularLocation>
</comment>
<keyword evidence="3 7" id="KW-0812">Transmembrane</keyword>
<protein>
    <submittedName>
        <fullName evidence="9">Multidrug resistance protein stp</fullName>
    </submittedName>
</protein>
<evidence type="ECO:0000256" key="1">
    <source>
        <dbReference type="ARBA" id="ARBA00004651"/>
    </source>
</evidence>
<proteinExistence type="predicted"/>
<keyword evidence="4 7" id="KW-1133">Transmembrane helix</keyword>
<evidence type="ECO:0000256" key="7">
    <source>
        <dbReference type="SAM" id="Phobius"/>
    </source>
</evidence>
<dbReference type="InterPro" id="IPR011701">
    <property type="entry name" value="MFS"/>
</dbReference>
<dbReference type="Gene3D" id="1.20.1720.10">
    <property type="entry name" value="Multidrug resistance protein D"/>
    <property type="match status" value="1"/>
</dbReference>
<dbReference type="PROSITE" id="PS50850">
    <property type="entry name" value="MFS"/>
    <property type="match status" value="1"/>
</dbReference>
<dbReference type="RefSeq" id="WP_197522409.1">
    <property type="nucleotide sequence ID" value="NZ_CACRYJ010000024.1"/>
</dbReference>
<dbReference type="AlphaFoldDB" id="A0A7M4DHY9"/>
<evidence type="ECO:0000256" key="3">
    <source>
        <dbReference type="ARBA" id="ARBA00022692"/>
    </source>
</evidence>
<feature type="transmembrane region" description="Helical" evidence="7">
    <location>
        <begin position="58"/>
        <end position="77"/>
    </location>
</feature>
<feature type="transmembrane region" description="Helical" evidence="7">
    <location>
        <begin position="89"/>
        <end position="106"/>
    </location>
</feature>
<reference evidence="9 10" key="1">
    <citation type="submission" date="2019-11" db="EMBL/GenBank/DDBJ databases">
        <authorList>
            <person name="Criscuolo A."/>
        </authorList>
    </citation>
    <scope>NUCLEOTIDE SEQUENCE [LARGE SCALE GENOMIC DNA]</scope>
    <source>
        <strain evidence="9">CIP111667</strain>
    </source>
</reference>
<feature type="region of interest" description="Disordered" evidence="6">
    <location>
        <begin position="174"/>
        <end position="194"/>
    </location>
</feature>
<feature type="domain" description="Major facilitator superfamily (MFS) profile" evidence="8">
    <location>
        <begin position="23"/>
        <end position="194"/>
    </location>
</feature>